<dbReference type="InterPro" id="IPR055214">
    <property type="entry name" value="PTP-NADK"/>
</dbReference>
<organism evidence="2 3">
    <name type="scientific">Alcanivorax profundi</name>
    <dbReference type="NCBI Taxonomy" id="2338368"/>
    <lineage>
        <taxon>Bacteria</taxon>
        <taxon>Pseudomonadati</taxon>
        <taxon>Pseudomonadota</taxon>
        <taxon>Gammaproteobacteria</taxon>
        <taxon>Oceanospirillales</taxon>
        <taxon>Alcanivoracaceae</taxon>
        <taxon>Alcanivorax</taxon>
    </lineage>
</organism>
<dbReference type="Proteomes" id="UP000283734">
    <property type="component" value="Unassembled WGS sequence"/>
</dbReference>
<dbReference type="Pfam" id="PF22741">
    <property type="entry name" value="PTP-NADK"/>
    <property type="match status" value="1"/>
</dbReference>
<dbReference type="OrthoDB" id="7391097at2"/>
<keyword evidence="3" id="KW-1185">Reference proteome</keyword>
<proteinExistence type="predicted"/>
<evidence type="ECO:0000259" key="1">
    <source>
        <dbReference type="Pfam" id="PF22741"/>
    </source>
</evidence>
<gene>
    <name evidence="2" type="ORF">D4A39_07810</name>
</gene>
<name>A0A418XZB9_9GAMM</name>
<dbReference type="RefSeq" id="WP_022985785.1">
    <property type="nucleotide sequence ID" value="NZ_CAXGPP010000033.1"/>
</dbReference>
<accession>A0A418XZB9</accession>
<dbReference type="EMBL" id="QYYA01000002">
    <property type="protein sequence ID" value="RJG18369.1"/>
    <property type="molecule type" value="Genomic_DNA"/>
</dbReference>
<dbReference type="Gene3D" id="3.90.190.10">
    <property type="entry name" value="Protein tyrosine phosphatase superfamily"/>
    <property type="match status" value="1"/>
</dbReference>
<evidence type="ECO:0000313" key="2">
    <source>
        <dbReference type="EMBL" id="RJG18369.1"/>
    </source>
</evidence>
<comment type="caution">
    <text evidence="2">The sequence shown here is derived from an EMBL/GenBank/DDBJ whole genome shotgun (WGS) entry which is preliminary data.</text>
</comment>
<dbReference type="SUPFAM" id="SSF52799">
    <property type="entry name" value="(Phosphotyrosine protein) phosphatases II"/>
    <property type="match status" value="1"/>
</dbReference>
<dbReference type="CDD" id="cd14503">
    <property type="entry name" value="PTP-bact"/>
    <property type="match status" value="1"/>
</dbReference>
<sequence>MARPGKIRTLIKLFDVRYFNGFNSLRSSLGFTRTLFRPAPRAVRLEQIFNYLPISSTLSSSGQPTVAQFTRIAEAGFATVINLAPHGAENALEDEATVVTRLGMRYVHIPVDFKNPTEWDYLRFCFAMKEAGTLPVWVHCAANMRVSAFLYRYRIEKLGTGREQAAADLARIWTPFGEWKSFIERTGSTERSSGR</sequence>
<dbReference type="InterPro" id="IPR029021">
    <property type="entry name" value="Prot-tyrosine_phosphatase-like"/>
</dbReference>
<dbReference type="AlphaFoldDB" id="A0A418XZB9"/>
<evidence type="ECO:0000313" key="3">
    <source>
        <dbReference type="Proteomes" id="UP000283734"/>
    </source>
</evidence>
<feature type="domain" description="DSP-PTPase phosphatase fused to NAD+ Kinase" evidence="1">
    <location>
        <begin position="61"/>
        <end position="161"/>
    </location>
</feature>
<protein>
    <recommendedName>
        <fullName evidence="1">DSP-PTPase phosphatase fused to NAD+ Kinase domain-containing protein</fullName>
    </recommendedName>
</protein>
<reference evidence="2 3" key="1">
    <citation type="submission" date="2018-09" db="EMBL/GenBank/DDBJ databases">
        <title>Alcanivorax profundi sp. nov., isolated from 1000 m-depth seawater of the Mariana Trench.</title>
        <authorList>
            <person name="Liu J."/>
        </authorList>
    </citation>
    <scope>NUCLEOTIDE SEQUENCE [LARGE SCALE GENOMIC DNA]</scope>
    <source>
        <strain evidence="2 3">MTEO17</strain>
    </source>
</reference>